<evidence type="ECO:0000313" key="4">
    <source>
        <dbReference type="Proteomes" id="UP000007468"/>
    </source>
</evidence>
<dbReference type="Pfam" id="PF13328">
    <property type="entry name" value="HD_4"/>
    <property type="match status" value="1"/>
</dbReference>
<evidence type="ECO:0000259" key="2">
    <source>
        <dbReference type="PROSITE" id="PS50943"/>
    </source>
</evidence>
<dbReference type="eggNOG" id="COG0317">
    <property type="taxonomic scope" value="Bacteria"/>
</dbReference>
<dbReference type="eggNOG" id="COG1476">
    <property type="taxonomic scope" value="Bacteria"/>
</dbReference>
<dbReference type="CDD" id="cd00093">
    <property type="entry name" value="HTH_XRE"/>
    <property type="match status" value="1"/>
</dbReference>
<dbReference type="PANTHER" id="PTHR46558:SF4">
    <property type="entry name" value="DNA-BIDING PHAGE PROTEIN"/>
    <property type="match status" value="1"/>
</dbReference>
<keyword evidence="1 3" id="KW-0238">DNA-binding</keyword>
<accession>D6GQS3</accession>
<dbReference type="InterPro" id="IPR010982">
    <property type="entry name" value="Lambda_DNA-bd_dom_sf"/>
</dbReference>
<dbReference type="AlphaFoldDB" id="D6GQS3"/>
<dbReference type="PANTHER" id="PTHR46558">
    <property type="entry name" value="TRACRIPTIONAL REGULATORY PROTEIN-RELATED-RELATED"/>
    <property type="match status" value="1"/>
</dbReference>
<evidence type="ECO:0000256" key="1">
    <source>
        <dbReference type="ARBA" id="ARBA00023125"/>
    </source>
</evidence>
<dbReference type="InterPro" id="IPR003607">
    <property type="entry name" value="HD/PDEase_dom"/>
</dbReference>
<dbReference type="PROSITE" id="PS50943">
    <property type="entry name" value="HTH_CROC1"/>
    <property type="match status" value="1"/>
</dbReference>
<proteinExistence type="predicted"/>
<dbReference type="SMART" id="SM00530">
    <property type="entry name" value="HTH_XRE"/>
    <property type="match status" value="1"/>
</dbReference>
<feature type="domain" description="HTH cro/C1-type" evidence="2">
    <location>
        <begin position="7"/>
        <end position="61"/>
    </location>
</feature>
<dbReference type="HOGENOM" id="CLU_089593_0_0_9"/>
<organism evidence="3 4">
    <name type="scientific">Filifactor alocis (strain ATCC 35896 / CCUG 47790 / D40 B5)</name>
    <name type="common">Fusobacterium alocis</name>
    <dbReference type="NCBI Taxonomy" id="546269"/>
    <lineage>
        <taxon>Bacteria</taxon>
        <taxon>Bacillati</taxon>
        <taxon>Bacillota</taxon>
        <taxon>Clostridia</taxon>
        <taxon>Peptostreptococcales</taxon>
        <taxon>Filifactoraceae</taxon>
        <taxon>Filifactor</taxon>
    </lineage>
</organism>
<dbReference type="Proteomes" id="UP000007468">
    <property type="component" value="Chromosome"/>
</dbReference>
<dbReference type="SUPFAM" id="SSF109604">
    <property type="entry name" value="HD-domain/PDEase-like"/>
    <property type="match status" value="1"/>
</dbReference>
<dbReference type="KEGG" id="faa:HMPREF0389_01048"/>
<sequence>MNIGMNIRRLREERGFTQEKLAEKLNVSFQAVSAWEREEYKPDLDNLIKLTEILDVSLSAIVEQQETRFQTSDVIYNWEHMKTYVKTVAKNFEMTDTLKAIDFAVEAHKGQKRKKSDTPYIYHPLNMACHALSMGIKEDTVIAAILLHDVIEDCHKTATELPVGEEARELVVLLMYEKVNGKERDTVMEAYYGEIAKNAKASLIKCIDRCNNLTTMSWGLSRSRIYRMITETEKYYPTLLRSIKATSEYHNAAYLLQYHMESMLDIYKRLL</sequence>
<name>D6GQS3_FILAD</name>
<dbReference type="Gene3D" id="1.10.3210.10">
    <property type="entry name" value="Hypothetical protein af1432"/>
    <property type="match status" value="1"/>
</dbReference>
<evidence type="ECO:0000313" key="3">
    <source>
        <dbReference type="EMBL" id="EFE29126.2"/>
    </source>
</evidence>
<dbReference type="SMART" id="SM00471">
    <property type="entry name" value="HDc"/>
    <property type="match status" value="1"/>
</dbReference>
<protein>
    <submittedName>
        <fullName evidence="3">DNA-binding helix-turn-helix protein</fullName>
    </submittedName>
</protein>
<dbReference type="SUPFAM" id="SSF47413">
    <property type="entry name" value="lambda repressor-like DNA-binding domains"/>
    <property type="match status" value="1"/>
</dbReference>
<dbReference type="Pfam" id="PF01381">
    <property type="entry name" value="HTH_3"/>
    <property type="match status" value="1"/>
</dbReference>
<dbReference type="STRING" id="546269.HMPREF0389_01048"/>
<dbReference type="EMBL" id="CP002390">
    <property type="protein sequence ID" value="EFE29126.2"/>
    <property type="molecule type" value="Genomic_DNA"/>
</dbReference>
<reference evidence="4" key="1">
    <citation type="submission" date="2010-12" db="EMBL/GenBank/DDBJ databases">
        <title>The genome sequence of Filifactor alocis strain ATCC 35896.</title>
        <authorList>
            <consortium name="The Broad Institute Genome Sequencing Platform"/>
            <person name="Ward D."/>
            <person name="Earl A."/>
            <person name="Feldgarden M."/>
            <person name="Young S.K."/>
            <person name="Gargeya S."/>
            <person name="Zeng Q."/>
            <person name="Alvarado L."/>
            <person name="Berlin A."/>
            <person name="Bochicchio J."/>
            <person name="Chapman S.B."/>
            <person name="Chen Z."/>
            <person name="Freedman E."/>
            <person name="Gellesch M."/>
            <person name="Goldberg J."/>
            <person name="Griggs A."/>
            <person name="Gujja S."/>
            <person name="Heilman E."/>
            <person name="Heiman D."/>
            <person name="Howarth C."/>
            <person name="Mehta T."/>
            <person name="Neiman D."/>
            <person name="Pearson M."/>
            <person name="Roberts A."/>
            <person name="Saif S."/>
            <person name="Shea T."/>
            <person name="Shenoy N."/>
            <person name="Sisk P."/>
            <person name="Stolte C."/>
            <person name="Sykes S."/>
            <person name="White J."/>
            <person name="Yandava C."/>
            <person name="Izard J."/>
            <person name="Blanton J.M."/>
            <person name="Baranova O.V."/>
            <person name="Tanner A.C."/>
            <person name="Dewhirst F.E."/>
            <person name="Haas B."/>
            <person name="Nusbaum C."/>
            <person name="Birren B."/>
        </authorList>
    </citation>
    <scope>NUCLEOTIDE SEQUENCE [LARGE SCALE GENOMIC DNA]</scope>
    <source>
        <strain evidence="4">ATCC 35896 / D40 B5</strain>
    </source>
</reference>
<keyword evidence="4" id="KW-1185">Reference proteome</keyword>
<dbReference type="Gene3D" id="1.10.260.40">
    <property type="entry name" value="lambda repressor-like DNA-binding domains"/>
    <property type="match status" value="1"/>
</dbReference>
<dbReference type="GO" id="GO:0003677">
    <property type="term" value="F:DNA binding"/>
    <property type="evidence" value="ECO:0007669"/>
    <property type="project" value="UniProtKB-KW"/>
</dbReference>
<dbReference type="OrthoDB" id="1766270at2"/>
<gene>
    <name evidence="3" type="ordered locus">HMPREF0389_01048</name>
</gene>
<dbReference type="RefSeq" id="WP_014263034.1">
    <property type="nucleotide sequence ID" value="NC_016630.1"/>
</dbReference>
<dbReference type="InterPro" id="IPR001387">
    <property type="entry name" value="Cro/C1-type_HTH"/>
</dbReference>